<proteinExistence type="predicted"/>
<accession>A0A2P5B0M3</accession>
<keyword evidence="1" id="KW-0812">Transmembrane</keyword>
<keyword evidence="3" id="KW-1185">Reference proteome</keyword>
<evidence type="ECO:0000256" key="1">
    <source>
        <dbReference type="SAM" id="Phobius"/>
    </source>
</evidence>
<evidence type="ECO:0000313" key="2">
    <source>
        <dbReference type="EMBL" id="PON42315.1"/>
    </source>
</evidence>
<gene>
    <name evidence="2" type="ORF">PanWU01x14_282710</name>
</gene>
<comment type="caution">
    <text evidence="2">The sequence shown here is derived from an EMBL/GenBank/DDBJ whole genome shotgun (WGS) entry which is preliminary data.</text>
</comment>
<keyword evidence="1" id="KW-0472">Membrane</keyword>
<dbReference type="OrthoDB" id="10466360at2759"/>
<reference evidence="3" key="1">
    <citation type="submission" date="2016-06" db="EMBL/GenBank/DDBJ databases">
        <title>Parallel loss of symbiosis genes in relatives of nitrogen-fixing non-legume Parasponia.</title>
        <authorList>
            <person name="Van Velzen R."/>
            <person name="Holmer R."/>
            <person name="Bu F."/>
            <person name="Rutten L."/>
            <person name="Van Zeijl A."/>
            <person name="Liu W."/>
            <person name="Santuari L."/>
            <person name="Cao Q."/>
            <person name="Sharma T."/>
            <person name="Shen D."/>
            <person name="Roswanjaya Y."/>
            <person name="Wardhani T."/>
            <person name="Kalhor M.S."/>
            <person name="Jansen J."/>
            <person name="Van den Hoogen J."/>
            <person name="Gungor B."/>
            <person name="Hartog M."/>
            <person name="Hontelez J."/>
            <person name="Verver J."/>
            <person name="Yang W.-C."/>
            <person name="Schijlen E."/>
            <person name="Repin R."/>
            <person name="Schilthuizen M."/>
            <person name="Schranz E."/>
            <person name="Heidstra R."/>
            <person name="Miyata K."/>
            <person name="Fedorova E."/>
            <person name="Kohlen W."/>
            <person name="Bisseling T."/>
            <person name="Smit S."/>
            <person name="Geurts R."/>
        </authorList>
    </citation>
    <scope>NUCLEOTIDE SEQUENCE [LARGE SCALE GENOMIC DNA]</scope>
    <source>
        <strain evidence="3">cv. WU1-14</strain>
    </source>
</reference>
<dbReference type="Proteomes" id="UP000237105">
    <property type="component" value="Unassembled WGS sequence"/>
</dbReference>
<sequence>MGVVETASSGLSLKDRIPFNAMFCSSSLFSVCQTLRPSLFAPLPDALGVCLCLCLALLLSAFTQLNLVLLVSNFAVFDHFSARQTCPLYSYHLLVTALHVSLEP</sequence>
<dbReference type="EMBL" id="JXTB01000394">
    <property type="protein sequence ID" value="PON42315.1"/>
    <property type="molecule type" value="Genomic_DNA"/>
</dbReference>
<protein>
    <submittedName>
        <fullName evidence="2">Uncharacterized protein</fullName>
    </submittedName>
</protein>
<organism evidence="2 3">
    <name type="scientific">Parasponia andersonii</name>
    <name type="common">Sponia andersonii</name>
    <dbReference type="NCBI Taxonomy" id="3476"/>
    <lineage>
        <taxon>Eukaryota</taxon>
        <taxon>Viridiplantae</taxon>
        <taxon>Streptophyta</taxon>
        <taxon>Embryophyta</taxon>
        <taxon>Tracheophyta</taxon>
        <taxon>Spermatophyta</taxon>
        <taxon>Magnoliopsida</taxon>
        <taxon>eudicotyledons</taxon>
        <taxon>Gunneridae</taxon>
        <taxon>Pentapetalae</taxon>
        <taxon>rosids</taxon>
        <taxon>fabids</taxon>
        <taxon>Rosales</taxon>
        <taxon>Cannabaceae</taxon>
        <taxon>Parasponia</taxon>
    </lineage>
</organism>
<dbReference type="AlphaFoldDB" id="A0A2P5B0M3"/>
<evidence type="ECO:0000313" key="3">
    <source>
        <dbReference type="Proteomes" id="UP000237105"/>
    </source>
</evidence>
<feature type="transmembrane region" description="Helical" evidence="1">
    <location>
        <begin position="46"/>
        <end position="71"/>
    </location>
</feature>
<keyword evidence="1" id="KW-1133">Transmembrane helix</keyword>
<name>A0A2P5B0M3_PARAD</name>